<proteinExistence type="predicted"/>
<protein>
    <submittedName>
        <fullName evidence="2">Alpha/beta fold hydrolase</fullName>
    </submittedName>
</protein>
<dbReference type="SUPFAM" id="SSF53474">
    <property type="entry name" value="alpha/beta-Hydrolases"/>
    <property type="match status" value="1"/>
</dbReference>
<accession>A0ABV9MIM8</accession>
<reference evidence="3" key="1">
    <citation type="journal article" date="2019" name="Int. J. Syst. Evol. Microbiol.">
        <title>The Global Catalogue of Microorganisms (GCM) 10K type strain sequencing project: providing services to taxonomists for standard genome sequencing and annotation.</title>
        <authorList>
            <consortium name="The Broad Institute Genomics Platform"/>
            <consortium name="The Broad Institute Genome Sequencing Center for Infectious Disease"/>
            <person name="Wu L."/>
            <person name="Ma J."/>
        </authorList>
    </citation>
    <scope>NUCLEOTIDE SEQUENCE [LARGE SCALE GENOMIC DNA]</scope>
    <source>
        <strain evidence="3">CGMCC 1.12849</strain>
    </source>
</reference>
<dbReference type="InterPro" id="IPR000073">
    <property type="entry name" value="AB_hydrolase_1"/>
</dbReference>
<sequence length="265" mass="27686">MAVPQLTPSVLHTNKELPTLIVGPSLGTASLQLWGPAVPYLKDHFQLIAWDLPGHGASKPSTEEFSMSQLATGVTTMIDALRTDGVITDGSKLFYAGVSVGGAVALQLAVDYPGTFNGLSSICAAAKIGTPEGWMERAELVAKAGTPTMVTGSAQRWFAPGFIEKEPVISTDLLHNLQDADRFAYAHVCGALAGFDVREQLATTTDPIIAINGAQDQVCPPADAQFIAENAPKATAAVVDSAAHLAPAEAPEETAAILVDFFTSN</sequence>
<keyword evidence="3" id="KW-1185">Reference proteome</keyword>
<dbReference type="PANTHER" id="PTHR43798">
    <property type="entry name" value="MONOACYLGLYCEROL LIPASE"/>
    <property type="match status" value="1"/>
</dbReference>
<dbReference type="Gene3D" id="3.40.50.1820">
    <property type="entry name" value="alpha/beta hydrolase"/>
    <property type="match status" value="1"/>
</dbReference>
<evidence type="ECO:0000313" key="2">
    <source>
        <dbReference type="EMBL" id="MFC4715737.1"/>
    </source>
</evidence>
<dbReference type="Proteomes" id="UP001595884">
    <property type="component" value="Unassembled WGS sequence"/>
</dbReference>
<dbReference type="PANTHER" id="PTHR43798:SF33">
    <property type="entry name" value="HYDROLASE, PUTATIVE (AFU_ORTHOLOGUE AFUA_2G14860)-RELATED"/>
    <property type="match status" value="1"/>
</dbReference>
<dbReference type="RefSeq" id="WP_346059737.1">
    <property type="nucleotide sequence ID" value="NZ_BAAAVQ010000060.1"/>
</dbReference>
<gene>
    <name evidence="2" type="ORF">ACFO7V_06250</name>
</gene>
<dbReference type="InterPro" id="IPR050266">
    <property type="entry name" value="AB_hydrolase_sf"/>
</dbReference>
<keyword evidence="2" id="KW-0378">Hydrolase</keyword>
<feature type="domain" description="AB hydrolase-1" evidence="1">
    <location>
        <begin position="38"/>
        <end position="256"/>
    </location>
</feature>
<evidence type="ECO:0000259" key="1">
    <source>
        <dbReference type="Pfam" id="PF12697"/>
    </source>
</evidence>
<dbReference type="PRINTS" id="PR00111">
    <property type="entry name" value="ABHYDROLASE"/>
</dbReference>
<dbReference type="GO" id="GO:0016787">
    <property type="term" value="F:hydrolase activity"/>
    <property type="evidence" value="ECO:0007669"/>
    <property type="project" value="UniProtKB-KW"/>
</dbReference>
<organism evidence="2 3">
    <name type="scientific">Glutamicibacter bergerei</name>
    <dbReference type="NCBI Taxonomy" id="256702"/>
    <lineage>
        <taxon>Bacteria</taxon>
        <taxon>Bacillati</taxon>
        <taxon>Actinomycetota</taxon>
        <taxon>Actinomycetes</taxon>
        <taxon>Micrococcales</taxon>
        <taxon>Micrococcaceae</taxon>
        <taxon>Glutamicibacter</taxon>
    </lineage>
</organism>
<comment type="caution">
    <text evidence="2">The sequence shown here is derived from an EMBL/GenBank/DDBJ whole genome shotgun (WGS) entry which is preliminary data.</text>
</comment>
<evidence type="ECO:0000313" key="3">
    <source>
        <dbReference type="Proteomes" id="UP001595884"/>
    </source>
</evidence>
<dbReference type="Pfam" id="PF12697">
    <property type="entry name" value="Abhydrolase_6"/>
    <property type="match status" value="1"/>
</dbReference>
<dbReference type="InterPro" id="IPR029058">
    <property type="entry name" value="AB_hydrolase_fold"/>
</dbReference>
<name>A0ABV9MIM8_9MICC</name>
<dbReference type="EMBL" id="JBHSHE010000023">
    <property type="protein sequence ID" value="MFC4715737.1"/>
    <property type="molecule type" value="Genomic_DNA"/>
</dbReference>